<proteinExistence type="predicted"/>
<dbReference type="Gene3D" id="3.40.50.150">
    <property type="entry name" value="Vaccinia Virus protein VP39"/>
    <property type="match status" value="1"/>
</dbReference>
<name>A0ABY6U612_BIOOC</name>
<dbReference type="InterPro" id="IPR010286">
    <property type="entry name" value="METTL16/RlmF"/>
</dbReference>
<accession>A0ABY6U612</accession>
<dbReference type="EMBL" id="CABFNS010000743">
    <property type="protein sequence ID" value="VUC26198.1"/>
    <property type="molecule type" value="Genomic_DNA"/>
</dbReference>
<evidence type="ECO:0000256" key="2">
    <source>
        <dbReference type="ARBA" id="ARBA00022679"/>
    </source>
</evidence>
<dbReference type="SUPFAM" id="SSF53335">
    <property type="entry name" value="S-adenosyl-L-methionine-dependent methyltransferases"/>
    <property type="match status" value="1"/>
</dbReference>
<evidence type="ECO:0000313" key="3">
    <source>
        <dbReference type="EMBL" id="VUC26198.1"/>
    </source>
</evidence>
<comment type="caution">
    <text evidence="3">The sequence shown here is derived from an EMBL/GenBank/DDBJ whole genome shotgun (WGS) entry which is preliminary data.</text>
</comment>
<keyword evidence="4" id="KW-1185">Reference proteome</keyword>
<dbReference type="PANTHER" id="PTHR13393:SF0">
    <property type="entry name" value="RNA N6-ADENOSINE-METHYLTRANSFERASE METTL16"/>
    <property type="match status" value="1"/>
</dbReference>
<organism evidence="3 4">
    <name type="scientific">Bionectria ochroleuca</name>
    <name type="common">Gliocladium roseum</name>
    <dbReference type="NCBI Taxonomy" id="29856"/>
    <lineage>
        <taxon>Eukaryota</taxon>
        <taxon>Fungi</taxon>
        <taxon>Dikarya</taxon>
        <taxon>Ascomycota</taxon>
        <taxon>Pezizomycotina</taxon>
        <taxon>Sordariomycetes</taxon>
        <taxon>Hypocreomycetidae</taxon>
        <taxon>Hypocreales</taxon>
        <taxon>Bionectriaceae</taxon>
        <taxon>Clonostachys</taxon>
    </lineage>
</organism>
<evidence type="ECO:0000313" key="4">
    <source>
        <dbReference type="Proteomes" id="UP000766486"/>
    </source>
</evidence>
<dbReference type="Proteomes" id="UP000766486">
    <property type="component" value="Unassembled WGS sequence"/>
</dbReference>
<reference evidence="3 4" key="1">
    <citation type="submission" date="2019-06" db="EMBL/GenBank/DDBJ databases">
        <authorList>
            <person name="Broberg M."/>
        </authorList>
    </citation>
    <scope>NUCLEOTIDE SEQUENCE [LARGE SCALE GENOMIC DNA]</scope>
</reference>
<keyword evidence="2" id="KW-0808">Transferase</keyword>
<sequence>MATDQQTKDRHFQDLYASPPDFKVLGRLDPDLAAVLKGRELDFDDPASVMQLTKTLLKLDFDLNMELPDDRLCPPTWVQLELNMLQVANRHNYILWLKRLLDTSSYEKTGRKAVGIDVGTGASCIYPLLGCAQRPWSFVATDIDAKSLEYARENVKRNELTHRINVLTRTEDDPMLPLEDINLASADFTMTNPPFYASKEELVESATQKSRKPFTACTGSETEMVTTGGEVAFVGKILDESLELRERVQWYTCMVGFLSSATKLVERLKKEGIDNYAVTEFVQGSKTRRWAVGWSFQAMRPEQSVARGVTSKAGAAKIDLPPATEAEVLKIPLPDKIGEFADELRRHVGGLELASWEWDQERLEGIGRAEANVWNRAWRRKRKREMEVEEQDGKEEVKKEPSVIVFGFQVRVRVTKDDLSVGCRWMEGHDAVIFESFQGYIKATVNSITGTNKEKKK</sequence>
<evidence type="ECO:0000256" key="1">
    <source>
        <dbReference type="ARBA" id="ARBA00022603"/>
    </source>
</evidence>
<gene>
    <name evidence="3" type="ORF">CLO192961_LOCUS183097</name>
</gene>
<keyword evidence="1" id="KW-0489">Methyltransferase</keyword>
<dbReference type="Pfam" id="PF05971">
    <property type="entry name" value="Methyltransf_10"/>
    <property type="match status" value="1"/>
</dbReference>
<protein>
    <recommendedName>
        <fullName evidence="5">U6 small nuclear RNA (adenine-(43)-N(6))-methyltransferase</fullName>
    </recommendedName>
</protein>
<dbReference type="InterPro" id="IPR029063">
    <property type="entry name" value="SAM-dependent_MTases_sf"/>
</dbReference>
<dbReference type="PANTHER" id="PTHR13393">
    <property type="entry name" value="SAM-DEPENDENT METHYLTRANSFERASE"/>
    <property type="match status" value="1"/>
</dbReference>
<evidence type="ECO:0008006" key="5">
    <source>
        <dbReference type="Google" id="ProtNLM"/>
    </source>
</evidence>